<dbReference type="SMART" id="SM00460">
    <property type="entry name" value="TGc"/>
    <property type="match status" value="1"/>
</dbReference>
<dbReference type="PANTHER" id="PTHR33490:SF6">
    <property type="entry name" value="SLL1049 PROTEIN"/>
    <property type="match status" value="1"/>
</dbReference>
<protein>
    <submittedName>
        <fullName evidence="2">Transglutaminase family protein</fullName>
    </submittedName>
</protein>
<accession>A0ABN1H020</accession>
<dbReference type="RefSeq" id="WP_344606191.1">
    <property type="nucleotide sequence ID" value="NZ_BAAAHE010000025.1"/>
</dbReference>
<name>A0ABN1H020_9ACTN</name>
<evidence type="ECO:0000259" key="1">
    <source>
        <dbReference type="SMART" id="SM00460"/>
    </source>
</evidence>
<sequence length="280" mass="30457">MTWRLKIEHRTRIDYEGEVLASYNEVRMTPLNDAAQSTLDARIQVSPSATGSRYWDYWGAYVTAFDVHVPHRTLALTATSVVETADTPPGGGAVGWETLRDDRVRDTHVEYLSPTAHTEVGPDLIEQVREIVGDAAPAEAARACAEWLRGEVRYVPGSTGVHTVAKEAWDARAGVCQDLAHLTVGLLRGLGVPARYVSGYLHPAPEAGIGETVTGQSHAWVEWWDGAWTPYDPTNGKPVGVEHVVVARGRDYWDVPPHKGVYAGPGGTSLSVEVDVTRVA</sequence>
<evidence type="ECO:0000313" key="3">
    <source>
        <dbReference type="Proteomes" id="UP001500957"/>
    </source>
</evidence>
<organism evidence="2 3">
    <name type="scientific">Sporichthya brevicatena</name>
    <dbReference type="NCBI Taxonomy" id="171442"/>
    <lineage>
        <taxon>Bacteria</taxon>
        <taxon>Bacillati</taxon>
        <taxon>Actinomycetota</taxon>
        <taxon>Actinomycetes</taxon>
        <taxon>Sporichthyales</taxon>
        <taxon>Sporichthyaceae</taxon>
        <taxon>Sporichthya</taxon>
    </lineage>
</organism>
<dbReference type="InterPro" id="IPR038765">
    <property type="entry name" value="Papain-like_cys_pep_sf"/>
</dbReference>
<dbReference type="Pfam" id="PF08379">
    <property type="entry name" value="Bact_transglu_N"/>
    <property type="match status" value="1"/>
</dbReference>
<reference evidence="2 3" key="1">
    <citation type="journal article" date="2019" name="Int. J. Syst. Evol. Microbiol.">
        <title>The Global Catalogue of Microorganisms (GCM) 10K type strain sequencing project: providing services to taxonomists for standard genome sequencing and annotation.</title>
        <authorList>
            <consortium name="The Broad Institute Genomics Platform"/>
            <consortium name="The Broad Institute Genome Sequencing Center for Infectious Disease"/>
            <person name="Wu L."/>
            <person name="Ma J."/>
        </authorList>
    </citation>
    <scope>NUCLEOTIDE SEQUENCE [LARGE SCALE GENOMIC DNA]</scope>
    <source>
        <strain evidence="2 3">JCM 10671</strain>
    </source>
</reference>
<comment type="caution">
    <text evidence="2">The sequence shown here is derived from an EMBL/GenBank/DDBJ whole genome shotgun (WGS) entry which is preliminary data.</text>
</comment>
<dbReference type="InterPro" id="IPR013589">
    <property type="entry name" value="Bac_transglu_N"/>
</dbReference>
<dbReference type="InterPro" id="IPR002931">
    <property type="entry name" value="Transglutaminase-like"/>
</dbReference>
<keyword evidence="3" id="KW-1185">Reference proteome</keyword>
<feature type="domain" description="Transglutaminase-like" evidence="1">
    <location>
        <begin position="168"/>
        <end position="235"/>
    </location>
</feature>
<dbReference type="EMBL" id="BAAAHE010000025">
    <property type="protein sequence ID" value="GAA0625020.1"/>
    <property type="molecule type" value="Genomic_DNA"/>
</dbReference>
<dbReference type="Pfam" id="PF01841">
    <property type="entry name" value="Transglut_core"/>
    <property type="match status" value="1"/>
</dbReference>
<evidence type="ECO:0000313" key="2">
    <source>
        <dbReference type="EMBL" id="GAA0625020.1"/>
    </source>
</evidence>
<dbReference type="SUPFAM" id="SSF54001">
    <property type="entry name" value="Cysteine proteinases"/>
    <property type="match status" value="1"/>
</dbReference>
<dbReference type="Gene3D" id="3.10.620.30">
    <property type="match status" value="1"/>
</dbReference>
<dbReference type="PANTHER" id="PTHR33490">
    <property type="entry name" value="BLR5614 PROTEIN-RELATED"/>
    <property type="match status" value="1"/>
</dbReference>
<proteinExistence type="predicted"/>
<gene>
    <name evidence="2" type="ORF">GCM10009547_30300</name>
</gene>
<dbReference type="Proteomes" id="UP001500957">
    <property type="component" value="Unassembled WGS sequence"/>
</dbReference>